<protein>
    <submittedName>
        <fullName evidence="1">Uncharacterized protein</fullName>
    </submittedName>
</protein>
<organism evidence="1 2">
    <name type="scientific">Melipona quadrifasciata</name>
    <dbReference type="NCBI Taxonomy" id="166423"/>
    <lineage>
        <taxon>Eukaryota</taxon>
        <taxon>Metazoa</taxon>
        <taxon>Ecdysozoa</taxon>
        <taxon>Arthropoda</taxon>
        <taxon>Hexapoda</taxon>
        <taxon>Insecta</taxon>
        <taxon>Pterygota</taxon>
        <taxon>Neoptera</taxon>
        <taxon>Endopterygota</taxon>
        <taxon>Hymenoptera</taxon>
        <taxon>Apocrita</taxon>
        <taxon>Aculeata</taxon>
        <taxon>Apoidea</taxon>
        <taxon>Anthophila</taxon>
        <taxon>Apidae</taxon>
        <taxon>Melipona</taxon>
    </lineage>
</organism>
<dbReference type="EMBL" id="KQ435830">
    <property type="protein sequence ID" value="KOX71805.1"/>
    <property type="molecule type" value="Genomic_DNA"/>
</dbReference>
<dbReference type="AlphaFoldDB" id="A0A0M8ZV76"/>
<accession>A0A0M8ZV76</accession>
<gene>
    <name evidence="1" type="ORF">WN51_02375</name>
</gene>
<evidence type="ECO:0000313" key="2">
    <source>
        <dbReference type="Proteomes" id="UP000053105"/>
    </source>
</evidence>
<name>A0A0M8ZV76_9HYME</name>
<reference evidence="1 2" key="1">
    <citation type="submission" date="2015-07" db="EMBL/GenBank/DDBJ databases">
        <title>The genome of Melipona quadrifasciata.</title>
        <authorList>
            <person name="Pan H."/>
            <person name="Kapheim K."/>
        </authorList>
    </citation>
    <scope>NUCLEOTIDE SEQUENCE [LARGE SCALE GENOMIC DNA]</scope>
    <source>
        <strain evidence="1">0111107301</strain>
        <tissue evidence="1">Whole body</tissue>
    </source>
</reference>
<dbReference type="OrthoDB" id="10611316at2759"/>
<sequence>MMLFKAQSVRKIVENALAKDDGGRGESEMAEERPKIKAANRISGQRFPNSVADELVTNLYASSGEAKRLNPDKFKNGATGRYCTILYFVIAKCTTNVAIYIVI</sequence>
<keyword evidence="2" id="KW-1185">Reference proteome</keyword>
<dbReference type="Proteomes" id="UP000053105">
    <property type="component" value="Unassembled WGS sequence"/>
</dbReference>
<proteinExistence type="predicted"/>
<evidence type="ECO:0000313" key="1">
    <source>
        <dbReference type="EMBL" id="KOX71805.1"/>
    </source>
</evidence>